<dbReference type="GO" id="GO:0016020">
    <property type="term" value="C:membrane"/>
    <property type="evidence" value="ECO:0007669"/>
    <property type="project" value="InterPro"/>
</dbReference>
<keyword evidence="1" id="KW-0472">Membrane</keyword>
<dbReference type="SUPFAM" id="SSF81343">
    <property type="entry name" value="Fumarate reductase respiratory complex transmembrane subunits"/>
    <property type="match status" value="1"/>
</dbReference>
<dbReference type="RefSeq" id="WP_184200313.1">
    <property type="nucleotide sequence ID" value="NZ_JACHGW010000003.1"/>
</dbReference>
<dbReference type="Proteomes" id="UP000520814">
    <property type="component" value="Unassembled WGS sequence"/>
</dbReference>
<keyword evidence="1" id="KW-0812">Transmembrane</keyword>
<dbReference type="EMBL" id="JACHGW010000003">
    <property type="protein sequence ID" value="MBB6052072.1"/>
    <property type="molecule type" value="Genomic_DNA"/>
</dbReference>
<organism evidence="2 3">
    <name type="scientific">Armatimonas rosea</name>
    <dbReference type="NCBI Taxonomy" id="685828"/>
    <lineage>
        <taxon>Bacteria</taxon>
        <taxon>Bacillati</taxon>
        <taxon>Armatimonadota</taxon>
        <taxon>Armatimonadia</taxon>
        <taxon>Armatimonadales</taxon>
        <taxon>Armatimonadaceae</taxon>
        <taxon>Armatimonas</taxon>
    </lineage>
</organism>
<comment type="caution">
    <text evidence="2">The sequence shown here is derived from an EMBL/GenBank/DDBJ whole genome shotgun (WGS) entry which is preliminary data.</text>
</comment>
<feature type="transmembrane region" description="Helical" evidence="1">
    <location>
        <begin position="215"/>
        <end position="237"/>
    </location>
</feature>
<proteinExistence type="predicted"/>
<keyword evidence="1" id="KW-1133">Transmembrane helix</keyword>
<evidence type="ECO:0000313" key="2">
    <source>
        <dbReference type="EMBL" id="MBB6052072.1"/>
    </source>
</evidence>
<feature type="transmembrane region" description="Helical" evidence="1">
    <location>
        <begin position="26"/>
        <end position="49"/>
    </location>
</feature>
<dbReference type="InterPro" id="IPR034804">
    <property type="entry name" value="SQR/QFR_C/D"/>
</dbReference>
<dbReference type="AlphaFoldDB" id="A0A7W9SSK1"/>
<name>A0A7W9SSK1_ARMRO</name>
<feature type="transmembrane region" description="Helical" evidence="1">
    <location>
        <begin position="118"/>
        <end position="136"/>
    </location>
</feature>
<gene>
    <name evidence="2" type="ORF">HNQ39_003882</name>
</gene>
<feature type="transmembrane region" description="Helical" evidence="1">
    <location>
        <begin position="176"/>
        <end position="203"/>
    </location>
</feature>
<dbReference type="Gene3D" id="1.20.1300.10">
    <property type="entry name" value="Fumarate reductase/succinate dehydrogenase, transmembrane subunit"/>
    <property type="match status" value="1"/>
</dbReference>
<evidence type="ECO:0000256" key="1">
    <source>
        <dbReference type="SAM" id="Phobius"/>
    </source>
</evidence>
<evidence type="ECO:0000313" key="3">
    <source>
        <dbReference type="Proteomes" id="UP000520814"/>
    </source>
</evidence>
<reference evidence="2 3" key="1">
    <citation type="submission" date="2020-08" db="EMBL/GenBank/DDBJ databases">
        <title>Genomic Encyclopedia of Type Strains, Phase IV (KMG-IV): sequencing the most valuable type-strain genomes for metagenomic binning, comparative biology and taxonomic classification.</title>
        <authorList>
            <person name="Goeker M."/>
        </authorList>
    </citation>
    <scope>NUCLEOTIDE SEQUENCE [LARGE SCALE GENOMIC DNA]</scope>
    <source>
        <strain evidence="2 3">DSM 23562</strain>
    </source>
</reference>
<sequence length="261" mass="28505">MATTTIERGQPGSKAFFKDSYLLHKLHSLSGVIPIGAFLIFHLTINSYSLGLSGNGETAFNTAVKAISFAPFVVLLELGAIMLPIFFHAIYGLMIVAELPGPGGNTAHYGYGRNKLYVFQRWSGVIAIAYICFHIYDTTVLKYVWELTAGEAGKELGFQSISYRAMAWRFADPIYLGLYLIGIASACLHLGNGILNFCIRWGLTIGKEAQKIAALVGWGLGIALTLLGYVVAINFGIKGQEDHRAHPNRDAFVKVLVEEAK</sequence>
<keyword evidence="3" id="KW-1185">Reference proteome</keyword>
<feature type="transmembrane region" description="Helical" evidence="1">
    <location>
        <begin position="69"/>
        <end position="97"/>
    </location>
</feature>
<protein>
    <submittedName>
        <fullName evidence="2">Succinate dehydrogenase / fumarate reductase cytochrome b subunit</fullName>
    </submittedName>
</protein>
<accession>A0A7W9SSK1</accession>